<reference evidence="2" key="1">
    <citation type="submission" date="2015-09" db="EMBL/GenBank/DDBJ databases">
        <authorList>
            <consortium name="Pathogen Informatics"/>
        </authorList>
    </citation>
    <scope>NUCLEOTIDE SEQUENCE [LARGE SCALE GENOMIC DNA]</scope>
    <source>
        <strain evidence="2">Lake Konstanz</strain>
    </source>
</reference>
<sequence length="38" mass="4206">MLHWSTQLQPIDADKAWRLASDALLTDVAKILILAGDD</sequence>
<evidence type="ECO:0000313" key="1">
    <source>
        <dbReference type="EMBL" id="CUF68000.1"/>
    </source>
</evidence>
<proteinExistence type="predicted"/>
<dbReference type="Proteomes" id="UP000051952">
    <property type="component" value="Unassembled WGS sequence"/>
</dbReference>
<dbReference type="AlphaFoldDB" id="A0A0S4INK2"/>
<evidence type="ECO:0000313" key="2">
    <source>
        <dbReference type="Proteomes" id="UP000051952"/>
    </source>
</evidence>
<gene>
    <name evidence="1" type="ORF">BSAL_64815</name>
</gene>
<dbReference type="VEuPathDB" id="TriTrypDB:BSAL_64815"/>
<name>A0A0S4INK2_BODSA</name>
<keyword evidence="2" id="KW-1185">Reference proteome</keyword>
<dbReference type="EMBL" id="CYKH01000380">
    <property type="protein sequence ID" value="CUF68000.1"/>
    <property type="molecule type" value="Genomic_DNA"/>
</dbReference>
<accession>A0A0S4INK2</accession>
<protein>
    <submittedName>
        <fullName evidence="1">Uncharacterized protein</fullName>
    </submittedName>
</protein>
<organism evidence="1 2">
    <name type="scientific">Bodo saltans</name>
    <name type="common">Flagellated protozoan</name>
    <dbReference type="NCBI Taxonomy" id="75058"/>
    <lineage>
        <taxon>Eukaryota</taxon>
        <taxon>Discoba</taxon>
        <taxon>Euglenozoa</taxon>
        <taxon>Kinetoplastea</taxon>
        <taxon>Metakinetoplastina</taxon>
        <taxon>Eubodonida</taxon>
        <taxon>Bodonidae</taxon>
        <taxon>Bodo</taxon>
    </lineage>
</organism>